<comment type="caution">
    <text evidence="1">The sequence shown here is derived from an EMBL/GenBank/DDBJ whole genome shotgun (WGS) entry which is preliminary data.</text>
</comment>
<dbReference type="AlphaFoldDB" id="A0AAD9PXQ8"/>
<accession>A0AAD9PXQ8</accession>
<proteinExistence type="predicted"/>
<keyword evidence="2" id="KW-1185">Reference proteome</keyword>
<protein>
    <submittedName>
        <fullName evidence="1">Uncharacterized protein</fullName>
    </submittedName>
</protein>
<dbReference type="EMBL" id="JARQWQ010000103">
    <property type="protein sequence ID" value="KAK2550976.1"/>
    <property type="molecule type" value="Genomic_DNA"/>
</dbReference>
<reference evidence="1" key="1">
    <citation type="journal article" date="2023" name="G3 (Bethesda)">
        <title>Whole genome assembly and annotation of the endangered Caribbean coral Acropora cervicornis.</title>
        <authorList>
            <person name="Selwyn J.D."/>
            <person name="Vollmer S.V."/>
        </authorList>
    </citation>
    <scope>NUCLEOTIDE SEQUENCE</scope>
    <source>
        <strain evidence="1">K2</strain>
    </source>
</reference>
<gene>
    <name evidence="1" type="ORF">P5673_028190</name>
</gene>
<dbReference type="Proteomes" id="UP001249851">
    <property type="component" value="Unassembled WGS sequence"/>
</dbReference>
<sequence length="102" mass="11698">MKPKYEEVQKRLRENKTGALEKRRMTNWSDFCELQWDILFLHIIVTSQNCHFASKALKTEGSNPSTFGYLRNFKAPLTATNQNWAALTCGWECGTVRGVLDG</sequence>
<name>A0AAD9PXQ8_ACRCE</name>
<evidence type="ECO:0000313" key="1">
    <source>
        <dbReference type="EMBL" id="KAK2550976.1"/>
    </source>
</evidence>
<organism evidence="1 2">
    <name type="scientific">Acropora cervicornis</name>
    <name type="common">Staghorn coral</name>
    <dbReference type="NCBI Taxonomy" id="6130"/>
    <lineage>
        <taxon>Eukaryota</taxon>
        <taxon>Metazoa</taxon>
        <taxon>Cnidaria</taxon>
        <taxon>Anthozoa</taxon>
        <taxon>Hexacorallia</taxon>
        <taxon>Scleractinia</taxon>
        <taxon>Astrocoeniina</taxon>
        <taxon>Acroporidae</taxon>
        <taxon>Acropora</taxon>
    </lineage>
</organism>
<reference evidence="1" key="2">
    <citation type="journal article" date="2023" name="Science">
        <title>Genomic signatures of disease resistance in endangered staghorn corals.</title>
        <authorList>
            <person name="Vollmer S.V."/>
            <person name="Selwyn J.D."/>
            <person name="Despard B.A."/>
            <person name="Roesel C.L."/>
        </authorList>
    </citation>
    <scope>NUCLEOTIDE SEQUENCE</scope>
    <source>
        <strain evidence="1">K2</strain>
    </source>
</reference>
<evidence type="ECO:0000313" key="2">
    <source>
        <dbReference type="Proteomes" id="UP001249851"/>
    </source>
</evidence>